<evidence type="ECO:0000313" key="1">
    <source>
        <dbReference type="Proteomes" id="UP000887579"/>
    </source>
</evidence>
<evidence type="ECO:0000313" key="2">
    <source>
        <dbReference type="WBParaSite" id="ES5_v2.g28656.t1"/>
    </source>
</evidence>
<proteinExistence type="predicted"/>
<name>A0AC34GGI9_9BILA</name>
<protein>
    <submittedName>
        <fullName evidence="2">Uncharacterized protein</fullName>
    </submittedName>
</protein>
<dbReference type="Proteomes" id="UP000887579">
    <property type="component" value="Unplaced"/>
</dbReference>
<reference evidence="2" key="1">
    <citation type="submission" date="2022-11" db="UniProtKB">
        <authorList>
            <consortium name="WormBaseParasite"/>
        </authorList>
    </citation>
    <scope>IDENTIFICATION</scope>
</reference>
<accession>A0AC34GGI9</accession>
<organism evidence="1 2">
    <name type="scientific">Panagrolaimus sp. ES5</name>
    <dbReference type="NCBI Taxonomy" id="591445"/>
    <lineage>
        <taxon>Eukaryota</taxon>
        <taxon>Metazoa</taxon>
        <taxon>Ecdysozoa</taxon>
        <taxon>Nematoda</taxon>
        <taxon>Chromadorea</taxon>
        <taxon>Rhabditida</taxon>
        <taxon>Tylenchina</taxon>
        <taxon>Panagrolaimomorpha</taxon>
        <taxon>Panagrolaimoidea</taxon>
        <taxon>Panagrolaimidae</taxon>
        <taxon>Panagrolaimus</taxon>
    </lineage>
</organism>
<dbReference type="WBParaSite" id="ES5_v2.g28656.t1">
    <property type="protein sequence ID" value="ES5_v2.g28656.t1"/>
    <property type="gene ID" value="ES5_v2.g28656"/>
</dbReference>
<sequence length="133" mass="15548">MNEHEKLFPSLATKEMEKKPYIITVHRTYSSKKIGYKIIDSQTEKMIKQELDEINIDDFLKNTSFKNVKVVIFNISDFNRECSDIDYDVKTREKASTILRTMKVPHLFVNDKTYAAMTALMYARVVPKVGIYV</sequence>